<evidence type="ECO:0000256" key="1">
    <source>
        <dbReference type="ARBA" id="ARBA00022679"/>
    </source>
</evidence>
<dbReference type="OrthoDB" id="6921389at2759"/>
<dbReference type="PROSITE" id="PS00723">
    <property type="entry name" value="POLYPRENYL_SYNTHASE_1"/>
    <property type="match status" value="1"/>
</dbReference>
<dbReference type="GO" id="GO:0046872">
    <property type="term" value="F:metal ion binding"/>
    <property type="evidence" value="ECO:0007669"/>
    <property type="project" value="UniProtKB-KW"/>
</dbReference>
<name>A0A1S9DC41_ASPOZ</name>
<evidence type="ECO:0000313" key="5">
    <source>
        <dbReference type="Proteomes" id="UP000190312"/>
    </source>
</evidence>
<dbReference type="Proteomes" id="UP000190312">
    <property type="component" value="Unassembled WGS sequence"/>
</dbReference>
<keyword evidence="1" id="KW-0808">Transferase</keyword>
<dbReference type="Pfam" id="PF00348">
    <property type="entry name" value="polyprenyl_synt"/>
    <property type="match status" value="1"/>
</dbReference>
<dbReference type="VEuPathDB" id="FungiDB:AO090011000054"/>
<dbReference type="GO" id="GO:0043386">
    <property type="term" value="P:mycotoxin biosynthetic process"/>
    <property type="evidence" value="ECO:0007669"/>
    <property type="project" value="UniProtKB-ARBA"/>
</dbReference>
<dbReference type="Gene3D" id="1.10.600.10">
    <property type="entry name" value="Farnesyl Diphosphate Synthase"/>
    <property type="match status" value="2"/>
</dbReference>
<protein>
    <submittedName>
        <fullName evidence="4">Polyprenyl synthetase</fullName>
    </submittedName>
</protein>
<dbReference type="eggNOG" id="KOG0777">
    <property type="taxonomic scope" value="Eukaryota"/>
</dbReference>
<dbReference type="PROSITE" id="PS00444">
    <property type="entry name" value="POLYPRENYL_SYNTHASE_2"/>
    <property type="match status" value="1"/>
</dbReference>
<dbReference type="EMBL" id="MKZY01000007">
    <property type="protein sequence ID" value="OOO06559.1"/>
    <property type="molecule type" value="Genomic_DNA"/>
</dbReference>
<reference evidence="4 5" key="1">
    <citation type="submission" date="2016-10" db="EMBL/GenBank/DDBJ databases">
        <title>Genome sequencing of Aspergillus oryzae BCC7051.</title>
        <authorList>
            <person name="Thammarongtham C."/>
            <person name="Vorapreeda T."/>
            <person name="Nookaew I."/>
            <person name="Srisuk T."/>
            <person name="Land M."/>
            <person name="Jeennor S."/>
            <person name="Laoteng K."/>
        </authorList>
    </citation>
    <scope>NUCLEOTIDE SEQUENCE [LARGE SCALE GENOMIC DNA]</scope>
    <source>
        <strain evidence="4 5">BCC7051</strain>
    </source>
</reference>
<dbReference type="GO" id="GO:0008299">
    <property type="term" value="P:isoprenoid biosynthetic process"/>
    <property type="evidence" value="ECO:0007669"/>
    <property type="project" value="InterPro"/>
</dbReference>
<dbReference type="PANTHER" id="PTHR12001">
    <property type="entry name" value="GERANYLGERANYL PYROPHOSPHATE SYNTHASE"/>
    <property type="match status" value="1"/>
</dbReference>
<proteinExistence type="predicted"/>
<evidence type="ECO:0000256" key="2">
    <source>
        <dbReference type="ARBA" id="ARBA00022723"/>
    </source>
</evidence>
<evidence type="ECO:0000313" key="4">
    <source>
        <dbReference type="EMBL" id="OOO06559.1"/>
    </source>
</evidence>
<accession>A0A1S9DC41</accession>
<dbReference type="InterPro" id="IPR008949">
    <property type="entry name" value="Isoprenoid_synthase_dom_sf"/>
</dbReference>
<sequence>MSTYQGYPFQFSEPVETIGPAPDRFYSTLPVRVSKFSDQIRLAGEKAKETLPARLGIDSKLLIRNGTLTSCGHVVSWMLPECPPHLIPSVVELAELICYLDVIYSPIGFLATNTQEHDMILADVLAAVSAGKFATSECSFVPDALATLSSFFDIWDLSTIQTKLKECFSVQTAHVDKTMSFDQYKIFKINHSGMRFMASIISLTKGQRVSPQEIDSVSYFVDKILLSSSLLNDLYSFPKEFEEHSSAGNMDTIGNAMALLMSGYGYNEDEAANILKREISELEERALEEFHAWQNSNLTRSPSLVGYVFTVMTAAGGFNYWMSHSERYFRTDFATTAEDRARLVRNPDSCLGCLQGYPAPLALNGHSTSTVELDAVSESHVSGSDSSLTSMTTASSHVSVDGLGFSGMEIGITDKFQKADAQDLCMDPYNYISSLPGKGTVAKLADTLQTWFKVPAGSTEIIKTCSTILFHSSLMLDDIQDDSSKRRGMPAAHVMYGVGQTVNCVSYTGAKAFFLCEELKNANACRKALYDELDNLFSGQALELHWKFHKTCPSMNDYIIMIDNKTAGFFRLVLRMMAAEASVSMSLEKKNTLLHFITLLGRYYQIRDDYQNLVSDEYAAKKGFCDDLSEGKFSLILIHTLNNSPTADRIRGLMFGGDRAGMSQEIRSYILSEMEAAGSLEYTKRIITELYETLWRMLDELEATLGPNTLLRALVQFLKI</sequence>
<dbReference type="GO" id="GO:0004659">
    <property type="term" value="F:prenyltransferase activity"/>
    <property type="evidence" value="ECO:0007669"/>
    <property type="project" value="InterPro"/>
</dbReference>
<keyword evidence="2" id="KW-0479">Metal-binding</keyword>
<organism evidence="4 5">
    <name type="scientific">Aspergillus oryzae</name>
    <name type="common">Yellow koji mold</name>
    <dbReference type="NCBI Taxonomy" id="5062"/>
    <lineage>
        <taxon>Eukaryota</taxon>
        <taxon>Fungi</taxon>
        <taxon>Dikarya</taxon>
        <taxon>Ascomycota</taxon>
        <taxon>Pezizomycotina</taxon>
        <taxon>Eurotiomycetes</taxon>
        <taxon>Eurotiomycetidae</taxon>
        <taxon>Eurotiales</taxon>
        <taxon>Aspergillaceae</taxon>
        <taxon>Aspergillus</taxon>
        <taxon>Aspergillus subgen. Circumdati</taxon>
    </lineage>
</organism>
<dbReference type="Pfam" id="PF19086">
    <property type="entry name" value="Terpene_syn_C_2"/>
    <property type="match status" value="1"/>
</dbReference>
<keyword evidence="3" id="KW-0460">Magnesium</keyword>
<dbReference type="InterPro" id="IPR033749">
    <property type="entry name" value="Polyprenyl_synt_CS"/>
</dbReference>
<dbReference type="AlphaFoldDB" id="A0A1S9DC41"/>
<evidence type="ECO:0000256" key="3">
    <source>
        <dbReference type="ARBA" id="ARBA00022842"/>
    </source>
</evidence>
<dbReference type="PANTHER" id="PTHR12001:SF44">
    <property type="entry name" value="GERANYLGERANYL PYROPHOSPHATE SYNTHASE"/>
    <property type="match status" value="1"/>
</dbReference>
<dbReference type="GO" id="GO:0046165">
    <property type="term" value="P:alcohol biosynthetic process"/>
    <property type="evidence" value="ECO:0007669"/>
    <property type="project" value="UniProtKB-ARBA"/>
</dbReference>
<comment type="caution">
    <text evidence="4">The sequence shown here is derived from an EMBL/GenBank/DDBJ whole genome shotgun (WGS) entry which is preliminary data.</text>
</comment>
<dbReference type="SUPFAM" id="SSF48576">
    <property type="entry name" value="Terpenoid synthases"/>
    <property type="match status" value="2"/>
</dbReference>
<dbReference type="InterPro" id="IPR000092">
    <property type="entry name" value="Polyprenyl_synt"/>
</dbReference>
<gene>
    <name evidence="4" type="ORF">OAory_01087620</name>
</gene>